<dbReference type="Proteomes" id="UP000218287">
    <property type="component" value="Chromosome"/>
</dbReference>
<name>A0A1Z4GI43_9CYAN</name>
<keyword evidence="2" id="KW-1185">Reference proteome</keyword>
<organism evidence="1 2">
    <name type="scientific">Anabaenopsis circularis NIES-21</name>
    <dbReference type="NCBI Taxonomy" id="1085406"/>
    <lineage>
        <taxon>Bacteria</taxon>
        <taxon>Bacillati</taxon>
        <taxon>Cyanobacteriota</taxon>
        <taxon>Cyanophyceae</taxon>
        <taxon>Nostocales</taxon>
        <taxon>Nodulariaceae</taxon>
        <taxon>Anabaenopsis</taxon>
    </lineage>
</organism>
<dbReference type="InterPro" id="IPR005247">
    <property type="entry name" value="YbhB_YbcL/LppC-like"/>
</dbReference>
<reference evidence="1 2" key="1">
    <citation type="submission" date="2017-06" db="EMBL/GenBank/DDBJ databases">
        <title>Genome sequencing of cyanobaciteial culture collection at National Institute for Environmental Studies (NIES).</title>
        <authorList>
            <person name="Hirose Y."/>
            <person name="Shimura Y."/>
            <person name="Fujisawa T."/>
            <person name="Nakamura Y."/>
            <person name="Kawachi M."/>
        </authorList>
    </citation>
    <scope>NUCLEOTIDE SEQUENCE [LARGE SCALE GENOMIC DNA]</scope>
    <source>
        <strain evidence="1 2">NIES-21</strain>
    </source>
</reference>
<dbReference type="Pfam" id="PF01161">
    <property type="entry name" value="PBP"/>
    <property type="match status" value="1"/>
</dbReference>
<evidence type="ECO:0000313" key="1">
    <source>
        <dbReference type="EMBL" id="BAY17174.1"/>
    </source>
</evidence>
<dbReference type="EMBL" id="AP018174">
    <property type="protein sequence ID" value="BAY17174.1"/>
    <property type="molecule type" value="Genomic_DNA"/>
</dbReference>
<dbReference type="NCBIfam" id="TIGR00481">
    <property type="entry name" value="YbhB/YbcL family Raf kinase inhibitor-like protein"/>
    <property type="match status" value="1"/>
</dbReference>
<protein>
    <submittedName>
        <fullName evidence="1">Phospholipid-binding protein, PBP family</fullName>
    </submittedName>
</protein>
<dbReference type="PANTHER" id="PTHR30289:SF1">
    <property type="entry name" value="PEBP (PHOSPHATIDYLETHANOLAMINE-BINDING PROTEIN) FAMILY PROTEIN"/>
    <property type="match status" value="1"/>
</dbReference>
<gene>
    <name evidence="1" type="ORF">NIES21_30090</name>
</gene>
<dbReference type="OrthoDB" id="9797506at2"/>
<accession>A0A1Z4GI43</accession>
<sequence length="194" mass="21406">MRRDRFFRDYSIVIVGLLGLSMISCSHPNNTKIQSSDRQQSRQEIKSMKLESTAFNGNALIPSKYTCDGEDIPPPLAWNEVPKNTQSIALIVDDPDAPGGTFVHWVVYDLPATVSQLPEQITSPDLKGVQGQNDFGKLGYGGPCPPSGTHRYFFKLYALDKKLGLRTGATKTQVLTAMKGHVLAKAELIGQYKH</sequence>
<dbReference type="CDD" id="cd00865">
    <property type="entry name" value="PEBP_bact_arch"/>
    <property type="match status" value="1"/>
</dbReference>
<dbReference type="PANTHER" id="PTHR30289">
    <property type="entry name" value="UNCHARACTERIZED PROTEIN YBCL-RELATED"/>
    <property type="match status" value="1"/>
</dbReference>
<evidence type="ECO:0000313" key="2">
    <source>
        <dbReference type="Proteomes" id="UP000218287"/>
    </source>
</evidence>
<dbReference type="Gene3D" id="3.90.280.10">
    <property type="entry name" value="PEBP-like"/>
    <property type="match status" value="1"/>
</dbReference>
<dbReference type="InterPro" id="IPR008914">
    <property type="entry name" value="PEBP"/>
</dbReference>
<dbReference type="PROSITE" id="PS51257">
    <property type="entry name" value="PROKAR_LIPOPROTEIN"/>
    <property type="match status" value="1"/>
</dbReference>
<dbReference type="SUPFAM" id="SSF49777">
    <property type="entry name" value="PEBP-like"/>
    <property type="match status" value="1"/>
</dbReference>
<dbReference type="AlphaFoldDB" id="A0A1Z4GI43"/>
<proteinExistence type="predicted"/>
<dbReference type="InterPro" id="IPR036610">
    <property type="entry name" value="PEBP-like_sf"/>
</dbReference>